<keyword evidence="3" id="KW-0285">Flavoprotein</keyword>
<evidence type="ECO:0000313" key="11">
    <source>
        <dbReference type="EMBL" id="NYE41591.1"/>
    </source>
</evidence>
<dbReference type="InterPro" id="IPR023209">
    <property type="entry name" value="DAO"/>
</dbReference>
<evidence type="ECO:0000256" key="1">
    <source>
        <dbReference type="ARBA" id="ARBA00001974"/>
    </source>
</evidence>
<evidence type="ECO:0000256" key="5">
    <source>
        <dbReference type="ARBA" id="ARBA00023002"/>
    </source>
</evidence>
<evidence type="ECO:0000313" key="12">
    <source>
        <dbReference type="Proteomes" id="UP000530403"/>
    </source>
</evidence>
<dbReference type="GO" id="GO:0003884">
    <property type="term" value="F:D-amino-acid oxidase activity"/>
    <property type="evidence" value="ECO:0007669"/>
    <property type="project" value="UniProtKB-EC"/>
</dbReference>
<evidence type="ECO:0000256" key="6">
    <source>
        <dbReference type="ARBA" id="ARBA00039101"/>
    </source>
</evidence>
<dbReference type="AlphaFoldDB" id="A0A7Y9KU16"/>
<proteinExistence type="inferred from homology"/>
<dbReference type="GO" id="GO:0019478">
    <property type="term" value="P:D-amino acid catabolic process"/>
    <property type="evidence" value="ECO:0007669"/>
    <property type="project" value="TreeGrafter"/>
</dbReference>
<dbReference type="PANTHER" id="PTHR11530">
    <property type="entry name" value="D-AMINO ACID OXIDASE"/>
    <property type="match status" value="1"/>
</dbReference>
<sequence>MTAGERVVVVGAGVAGLTTAVVLAEAGLSVHVIAEQVPGVTSLAAGAMWGPYLVEPKDKVDRWGNRSLEIFRELAEEPGHRRPAQQGHRGVPHCRGPTGLGHHAA</sequence>
<comment type="caution">
    <text evidence="11">The sequence shown here is derived from an EMBL/GenBank/DDBJ whole genome shotgun (WGS) entry which is preliminary data.</text>
</comment>
<dbReference type="PANTHER" id="PTHR11530:SF11">
    <property type="entry name" value="D-ASPARTATE OXIDASE"/>
    <property type="match status" value="1"/>
</dbReference>
<feature type="domain" description="FAD dependent oxidoreductase" evidence="10">
    <location>
        <begin position="6"/>
        <end position="81"/>
    </location>
</feature>
<evidence type="ECO:0000259" key="10">
    <source>
        <dbReference type="Pfam" id="PF01266"/>
    </source>
</evidence>
<protein>
    <recommendedName>
        <fullName evidence="7">D-amino-acid oxidase</fullName>
        <ecNumber evidence="6">1.4.3.3</ecNumber>
    </recommendedName>
</protein>
<reference evidence="11 12" key="1">
    <citation type="submission" date="2020-07" db="EMBL/GenBank/DDBJ databases">
        <title>Sequencing the genomes of 1000 actinobacteria strains.</title>
        <authorList>
            <person name="Klenk H.-P."/>
        </authorList>
    </citation>
    <scope>NUCLEOTIDE SEQUENCE [LARGE SCALE GENOMIC DNA]</scope>
    <source>
        <strain evidence="11 12">DSM 41455</strain>
    </source>
</reference>
<dbReference type="GO" id="GO:0071949">
    <property type="term" value="F:FAD binding"/>
    <property type="evidence" value="ECO:0007669"/>
    <property type="project" value="InterPro"/>
</dbReference>
<dbReference type="SUPFAM" id="SSF51971">
    <property type="entry name" value="Nucleotide-binding domain"/>
    <property type="match status" value="1"/>
</dbReference>
<gene>
    <name evidence="11" type="ORF">HEB29_002602</name>
</gene>
<evidence type="ECO:0000256" key="7">
    <source>
        <dbReference type="ARBA" id="ARBA00039751"/>
    </source>
</evidence>
<evidence type="ECO:0000256" key="9">
    <source>
        <dbReference type="SAM" id="MobiDB-lite"/>
    </source>
</evidence>
<evidence type="ECO:0000256" key="8">
    <source>
        <dbReference type="ARBA" id="ARBA00049547"/>
    </source>
</evidence>
<comment type="cofactor">
    <cofactor evidence="1">
        <name>FAD</name>
        <dbReference type="ChEBI" id="CHEBI:57692"/>
    </cofactor>
</comment>
<feature type="region of interest" description="Disordered" evidence="9">
    <location>
        <begin position="76"/>
        <end position="105"/>
    </location>
</feature>
<dbReference type="EMBL" id="JACCCF010000001">
    <property type="protein sequence ID" value="NYE41591.1"/>
    <property type="molecule type" value="Genomic_DNA"/>
</dbReference>
<comment type="similarity">
    <text evidence="2">Belongs to the DAMOX/DASOX family.</text>
</comment>
<evidence type="ECO:0000256" key="3">
    <source>
        <dbReference type="ARBA" id="ARBA00022630"/>
    </source>
</evidence>
<name>A0A7Y9KU16_9ACTN</name>
<organism evidence="11 12">
    <name type="scientific">Streptomyces fulvorobeus</name>
    <dbReference type="NCBI Taxonomy" id="284028"/>
    <lineage>
        <taxon>Bacteria</taxon>
        <taxon>Bacillati</taxon>
        <taxon>Actinomycetota</taxon>
        <taxon>Actinomycetes</taxon>
        <taxon>Kitasatosporales</taxon>
        <taxon>Streptomycetaceae</taxon>
        <taxon>Streptomyces</taxon>
    </lineage>
</organism>
<dbReference type="InterPro" id="IPR006076">
    <property type="entry name" value="FAD-dep_OxRdtase"/>
</dbReference>
<dbReference type="Proteomes" id="UP000530403">
    <property type="component" value="Unassembled WGS sequence"/>
</dbReference>
<evidence type="ECO:0000256" key="2">
    <source>
        <dbReference type="ARBA" id="ARBA00006730"/>
    </source>
</evidence>
<dbReference type="EC" id="1.4.3.3" evidence="6"/>
<evidence type="ECO:0000256" key="4">
    <source>
        <dbReference type="ARBA" id="ARBA00022827"/>
    </source>
</evidence>
<dbReference type="Pfam" id="PF01266">
    <property type="entry name" value="DAO"/>
    <property type="match status" value="1"/>
</dbReference>
<keyword evidence="4" id="KW-0274">FAD</keyword>
<comment type="catalytic activity">
    <reaction evidence="8">
        <text>a D-alpha-amino acid + O2 + H2O = a 2-oxocarboxylate + H2O2 + NH4(+)</text>
        <dbReference type="Rhea" id="RHEA:21816"/>
        <dbReference type="ChEBI" id="CHEBI:15377"/>
        <dbReference type="ChEBI" id="CHEBI:15379"/>
        <dbReference type="ChEBI" id="CHEBI:16240"/>
        <dbReference type="ChEBI" id="CHEBI:28938"/>
        <dbReference type="ChEBI" id="CHEBI:35179"/>
        <dbReference type="ChEBI" id="CHEBI:59871"/>
        <dbReference type="EC" id="1.4.3.3"/>
    </reaction>
    <physiologicalReaction direction="left-to-right" evidence="8">
        <dbReference type="Rhea" id="RHEA:21817"/>
    </physiologicalReaction>
</comment>
<keyword evidence="5" id="KW-0560">Oxidoreductase</keyword>
<dbReference type="GO" id="GO:0005737">
    <property type="term" value="C:cytoplasm"/>
    <property type="evidence" value="ECO:0007669"/>
    <property type="project" value="TreeGrafter"/>
</dbReference>
<dbReference type="Gene3D" id="3.40.50.720">
    <property type="entry name" value="NAD(P)-binding Rossmann-like Domain"/>
    <property type="match status" value="1"/>
</dbReference>
<accession>A0A7Y9KU16</accession>